<reference evidence="2" key="1">
    <citation type="submission" date="2021-01" db="EMBL/GenBank/DDBJ databases">
        <title>Genome public.</title>
        <authorList>
            <person name="Liu C."/>
            <person name="Sun Q."/>
        </authorList>
    </citation>
    <scope>NUCLEOTIDE SEQUENCE</scope>
    <source>
        <strain evidence="2">YIM B02565</strain>
    </source>
</reference>
<name>A0A937FIC5_9CLOT</name>
<feature type="transmembrane region" description="Helical" evidence="1">
    <location>
        <begin position="160"/>
        <end position="187"/>
    </location>
</feature>
<dbReference type="InterPro" id="IPR009574">
    <property type="entry name" value="DUF1189"/>
</dbReference>
<keyword evidence="1" id="KW-0472">Membrane</keyword>
<evidence type="ECO:0000256" key="1">
    <source>
        <dbReference type="SAM" id="Phobius"/>
    </source>
</evidence>
<dbReference type="RefSeq" id="WP_202769053.1">
    <property type="nucleotide sequence ID" value="NZ_JAESWA010000027.1"/>
</dbReference>
<gene>
    <name evidence="2" type="ORF">JK634_17645</name>
</gene>
<proteinExistence type="predicted"/>
<organism evidence="2 3">
    <name type="scientific">Clostridium paridis</name>
    <dbReference type="NCBI Taxonomy" id="2803863"/>
    <lineage>
        <taxon>Bacteria</taxon>
        <taxon>Bacillati</taxon>
        <taxon>Bacillota</taxon>
        <taxon>Clostridia</taxon>
        <taxon>Eubacteriales</taxon>
        <taxon>Clostridiaceae</taxon>
        <taxon>Clostridium</taxon>
    </lineage>
</organism>
<evidence type="ECO:0000313" key="2">
    <source>
        <dbReference type="EMBL" id="MBL4933610.1"/>
    </source>
</evidence>
<evidence type="ECO:0000313" key="3">
    <source>
        <dbReference type="Proteomes" id="UP000623681"/>
    </source>
</evidence>
<protein>
    <submittedName>
        <fullName evidence="2">DUF1189 domain-containing protein</fullName>
    </submittedName>
</protein>
<dbReference type="Proteomes" id="UP000623681">
    <property type="component" value="Unassembled WGS sequence"/>
</dbReference>
<feature type="transmembrane region" description="Helical" evidence="1">
    <location>
        <begin position="207"/>
        <end position="226"/>
    </location>
</feature>
<feature type="transmembrane region" description="Helical" evidence="1">
    <location>
        <begin position="31"/>
        <end position="55"/>
    </location>
</feature>
<sequence>MEKINFFKKIYISIIKPKDYYILIRETVIKAILYMMILTLITGIISFIVPAMGYYKFISLMENEINNGFPEFTLKDGILDVKEREPIVISKKNKPTIIIDTSGNTSENVLNKYDKCILILKDRAISKRNRYKIDRATYDFLDGMSLDKKKAQQFIPRLKYVVYLIVFLTPLLIVILNLFLALMISLIGTLINAVLKWPLEYKNIYKISIYSITLPIIIAAILRVTGISISYRYYFYIIIGGVYVMISMTRGLKKMVENT</sequence>
<dbReference type="AlphaFoldDB" id="A0A937FIC5"/>
<accession>A0A937FIC5</accession>
<dbReference type="Pfam" id="PF06691">
    <property type="entry name" value="DUF1189"/>
    <property type="match status" value="1"/>
</dbReference>
<keyword evidence="1" id="KW-0812">Transmembrane</keyword>
<keyword evidence="3" id="KW-1185">Reference proteome</keyword>
<keyword evidence="1" id="KW-1133">Transmembrane helix</keyword>
<feature type="transmembrane region" description="Helical" evidence="1">
    <location>
        <begin position="233"/>
        <end position="252"/>
    </location>
</feature>
<dbReference type="EMBL" id="JAESWA010000027">
    <property type="protein sequence ID" value="MBL4933610.1"/>
    <property type="molecule type" value="Genomic_DNA"/>
</dbReference>
<comment type="caution">
    <text evidence="2">The sequence shown here is derived from an EMBL/GenBank/DDBJ whole genome shotgun (WGS) entry which is preliminary data.</text>
</comment>